<accession>A0A1V8TFN2</accession>
<dbReference type="CDD" id="cd00086">
    <property type="entry name" value="homeodomain"/>
    <property type="match status" value="1"/>
</dbReference>
<feature type="region of interest" description="Disordered" evidence="6">
    <location>
        <begin position="240"/>
        <end position="272"/>
    </location>
</feature>
<evidence type="ECO:0000256" key="4">
    <source>
        <dbReference type="PROSITE-ProRule" id="PRU00042"/>
    </source>
</evidence>
<dbReference type="PROSITE" id="PS00028">
    <property type="entry name" value="ZINC_FINGER_C2H2_1"/>
    <property type="match status" value="1"/>
</dbReference>
<evidence type="ECO:0000256" key="5">
    <source>
        <dbReference type="PROSITE-ProRule" id="PRU00108"/>
    </source>
</evidence>
<keyword evidence="1 5" id="KW-0238">DNA-binding</keyword>
<evidence type="ECO:0008006" key="11">
    <source>
        <dbReference type="Google" id="ProtNLM"/>
    </source>
</evidence>
<feature type="region of interest" description="Disordered" evidence="6">
    <location>
        <begin position="158"/>
        <end position="190"/>
    </location>
</feature>
<protein>
    <recommendedName>
        <fullName evidence="11">Homeobox domain-containing protein</fullName>
    </recommendedName>
</protein>
<feature type="compositionally biased region" description="Basic residues" evidence="6">
    <location>
        <begin position="240"/>
        <end position="250"/>
    </location>
</feature>
<feature type="region of interest" description="Disordered" evidence="6">
    <location>
        <begin position="855"/>
        <end position="877"/>
    </location>
</feature>
<feature type="compositionally biased region" description="Low complexity" evidence="6">
    <location>
        <begin position="341"/>
        <end position="368"/>
    </location>
</feature>
<dbReference type="Pfam" id="PF05920">
    <property type="entry name" value="Homeobox_KN"/>
    <property type="match status" value="1"/>
</dbReference>
<dbReference type="AlphaFoldDB" id="A0A1V8TFN2"/>
<dbReference type="PROSITE" id="PS50071">
    <property type="entry name" value="HOMEOBOX_2"/>
    <property type="match status" value="1"/>
</dbReference>
<feature type="DNA-binding region" description="Homeobox" evidence="5">
    <location>
        <begin position="184"/>
        <end position="246"/>
    </location>
</feature>
<dbReference type="STRING" id="1507870.A0A1V8TFN2"/>
<feature type="domain" description="Homeobox" evidence="7">
    <location>
        <begin position="182"/>
        <end position="245"/>
    </location>
</feature>
<evidence type="ECO:0000313" key="10">
    <source>
        <dbReference type="Proteomes" id="UP000192596"/>
    </source>
</evidence>
<dbReference type="InterPro" id="IPR009057">
    <property type="entry name" value="Homeodomain-like_sf"/>
</dbReference>
<dbReference type="SUPFAM" id="SSF46689">
    <property type="entry name" value="Homeodomain-like"/>
    <property type="match status" value="1"/>
</dbReference>
<dbReference type="GO" id="GO:0003677">
    <property type="term" value="F:DNA binding"/>
    <property type="evidence" value="ECO:0007669"/>
    <property type="project" value="UniProtKB-UniRule"/>
</dbReference>
<comment type="subcellular location">
    <subcellularLocation>
        <location evidence="5">Nucleus</location>
    </subcellularLocation>
</comment>
<dbReference type="InterPro" id="IPR013087">
    <property type="entry name" value="Znf_C2H2_type"/>
</dbReference>
<reference evidence="10" key="1">
    <citation type="submission" date="2017-03" db="EMBL/GenBank/DDBJ databases">
        <title>Genomes of endolithic fungi from Antarctica.</title>
        <authorList>
            <person name="Coleine C."/>
            <person name="Masonjones S."/>
            <person name="Stajich J.E."/>
        </authorList>
    </citation>
    <scope>NUCLEOTIDE SEQUENCE [LARGE SCALE GENOMIC DNA]</scope>
    <source>
        <strain evidence="10">CCFEE 5527</strain>
    </source>
</reference>
<dbReference type="GO" id="GO:0006355">
    <property type="term" value="P:regulation of DNA-templated transcription"/>
    <property type="evidence" value="ECO:0007669"/>
    <property type="project" value="InterPro"/>
</dbReference>
<keyword evidence="4" id="KW-0479">Metal-binding</keyword>
<evidence type="ECO:0000256" key="3">
    <source>
        <dbReference type="ARBA" id="ARBA00023242"/>
    </source>
</evidence>
<dbReference type="InterPro" id="IPR001356">
    <property type="entry name" value="HD"/>
</dbReference>
<dbReference type="Proteomes" id="UP000192596">
    <property type="component" value="Unassembled WGS sequence"/>
</dbReference>
<comment type="caution">
    <text evidence="9">The sequence shown here is derived from an EMBL/GenBank/DDBJ whole genome shotgun (WGS) entry which is preliminary data.</text>
</comment>
<keyword evidence="10" id="KW-1185">Reference proteome</keyword>
<dbReference type="InterPro" id="IPR050224">
    <property type="entry name" value="TALE_homeobox"/>
</dbReference>
<evidence type="ECO:0000256" key="6">
    <source>
        <dbReference type="SAM" id="MobiDB-lite"/>
    </source>
</evidence>
<dbReference type="SMART" id="SM00389">
    <property type="entry name" value="HOX"/>
    <property type="match status" value="1"/>
</dbReference>
<gene>
    <name evidence="9" type="ORF">B0A48_04544</name>
</gene>
<dbReference type="OrthoDB" id="5399138at2759"/>
<dbReference type="Gene3D" id="1.10.10.60">
    <property type="entry name" value="Homeodomain-like"/>
    <property type="match status" value="1"/>
</dbReference>
<dbReference type="GO" id="GO:0008270">
    <property type="term" value="F:zinc ion binding"/>
    <property type="evidence" value="ECO:0007669"/>
    <property type="project" value="UniProtKB-KW"/>
</dbReference>
<dbReference type="InterPro" id="IPR008422">
    <property type="entry name" value="KN_HD"/>
</dbReference>
<dbReference type="EMBL" id="NAJO01000009">
    <property type="protein sequence ID" value="OQO10187.1"/>
    <property type="molecule type" value="Genomic_DNA"/>
</dbReference>
<evidence type="ECO:0000259" key="8">
    <source>
        <dbReference type="PROSITE" id="PS50157"/>
    </source>
</evidence>
<evidence type="ECO:0000313" key="9">
    <source>
        <dbReference type="EMBL" id="OQO10187.1"/>
    </source>
</evidence>
<keyword evidence="4" id="KW-0862">Zinc</keyword>
<feature type="region of interest" description="Disordered" evidence="6">
    <location>
        <begin position="303"/>
        <end position="390"/>
    </location>
</feature>
<evidence type="ECO:0000256" key="2">
    <source>
        <dbReference type="ARBA" id="ARBA00023155"/>
    </source>
</evidence>
<organism evidence="9 10">
    <name type="scientific">Cryoendolithus antarcticus</name>
    <dbReference type="NCBI Taxonomy" id="1507870"/>
    <lineage>
        <taxon>Eukaryota</taxon>
        <taxon>Fungi</taxon>
        <taxon>Dikarya</taxon>
        <taxon>Ascomycota</taxon>
        <taxon>Pezizomycotina</taxon>
        <taxon>Dothideomycetes</taxon>
        <taxon>Dothideomycetidae</taxon>
        <taxon>Cladosporiales</taxon>
        <taxon>Cladosporiaceae</taxon>
        <taxon>Cryoendolithus</taxon>
    </lineage>
</organism>
<dbReference type="PANTHER" id="PTHR11850">
    <property type="entry name" value="HOMEOBOX PROTEIN TRANSCRIPTION FACTORS"/>
    <property type="match status" value="1"/>
</dbReference>
<dbReference type="SMART" id="SM00355">
    <property type="entry name" value="ZnF_C2H2"/>
    <property type="match status" value="2"/>
</dbReference>
<sequence length="1253" mass="138290">MDIDVDDLLALPSAAYGAGGAGVTNGDEFGGDVLPRAVCPSHPDGRNCLCHGFMGDWDVLPTAPKPLHEDYGKFEDWIPRFIQPEKACDYCRSKGLNCHLSQGDAICRPCASLFRECSLSKSNTLEASNYAKSRHGEYFDTLHMVHENVCAEQGTLTGIKPLHSKGGRRSGTSTPYEDDEPGSSRRNGIRFPRHAVKVLREWLDVHQDHPYPNDEERTILESQTELTQTQIANWLANARRRKKATQRAKPKLCMSPSLRPTAAIDIPEPDKPWEELNPLERWKHSPPENEPARFTDIASAVEHGDLSDDATSPSSYNTRRRKGSSNGSKSKAPSTTSQETSLGSSLSAVSSGANSRGSNGSFGSFSSSLAGKKDRRRRRRPGTAGGRPSADLSKRIFQCTFCTDSFKSKYDWTRHEKSLHLSLEKWLCAPLGPFIVDKTSGEKSCVYCGMLNPPDGHGETHNHSACEEKGLDARTFYRKDHLRQHLRLMHNCEMMPSMLAWNSVATNINSRCGFCAQRFTVWQERVDHLTAHFKAGVRMASWKGCRGLDPAVAAQVTNAMPPYLIGVEAVSPNPFSATNRDTNLFPVTATDHPGEHLIDAAQRDALCMHFESSSRDTAGTKATCWEILTVRLGKYANDMIAKGVVITDEMLESQSRWILYGSDDTWNQTACDNPEWRDLFKKAHGLDFIPKAIGGQGMQVPEDLETYSDLGMRIPFHVQLEAYNKSKIESGTWMDGRRHQQVRHLYNQLSKEGVLHDTNSRCSHTECERNIVDTRKFDRSGESSPATRRWCTYELPPEKAKQFAILTAPAEESIAISHALKQPQQADQELQAAHDLHSCIRGLQTADRHALSKVMTNVSSPSKRKSKSPELQHSVGFTHPAQRAFDALTRADCLDHNKHSCGGAGSSRYEVRSPSNTDAADKTRWDWLQKLQDGEVACCPHVDHNARTFETRARQLEVNRARGMATLTSLEQNEPDDHCGPNDVPLMEPNSRNNRGFVPRHHYALPADKARRFATLTGAWQDSGSMPPATSTADLSLPSIMSPNTTSTGAMMEFLGGDFGAHLDFSQDTATSLIPLPHSQQQDPSATTQSVVEMQEGYPYPALGAESDLPLLRDPHDWYNGTDHWVDESVLLQDIDDLIAASQPAMQQPLPAFEGLVTSGMPEQSMPAFSDFTSMPESSHNTAAVAGAGDQDLPLTWTDADFAALTAGDFMVDTGAMMGLSTSQDGPATSATDMGGDMEFEGVFDFEQFSCAS</sequence>
<proteinExistence type="predicted"/>
<keyword evidence="2 5" id="KW-0371">Homeobox</keyword>
<name>A0A1V8TFN2_9PEZI</name>
<keyword evidence="4" id="KW-0863">Zinc-finger</keyword>
<dbReference type="GO" id="GO:0005634">
    <property type="term" value="C:nucleus"/>
    <property type="evidence" value="ECO:0007669"/>
    <property type="project" value="UniProtKB-SubCell"/>
</dbReference>
<evidence type="ECO:0000256" key="1">
    <source>
        <dbReference type="ARBA" id="ARBA00023125"/>
    </source>
</evidence>
<dbReference type="InParanoid" id="A0A1V8TFN2"/>
<feature type="domain" description="C2H2-type" evidence="8">
    <location>
        <begin position="397"/>
        <end position="425"/>
    </location>
</feature>
<keyword evidence="3 5" id="KW-0539">Nucleus</keyword>
<evidence type="ECO:0000259" key="7">
    <source>
        <dbReference type="PROSITE" id="PS50071"/>
    </source>
</evidence>
<dbReference type="PROSITE" id="PS50157">
    <property type="entry name" value="ZINC_FINGER_C2H2_2"/>
    <property type="match status" value="1"/>
</dbReference>